<feature type="region of interest" description="Disordered" evidence="2">
    <location>
        <begin position="296"/>
        <end position="392"/>
    </location>
</feature>
<sequence>MDRLNNGAVYDVQDRLTANSTATYTYNDNGELATKVDASGTTTYTYDVLGNLRQVDPPLTNDVIDYIIDGSNRRIAKKVNGTITKKWLYGDPLNPIAELDLNDNITKRFIYGTRSNVPDVMVDVSGANPVVYRIISDHLGSPRFVIDISNGTTALELSYDEWGVETIVSGNRDLIPFGFAGGLYDKDTKLVRFGARDYDPEIGRWTSKDPIEFEGGDTNLFGYVLNDPVNYIDPTGNCPWCVKIGIEILIEIAIQMTQNGGKIECIDWEAVGKAAVGAVLPPGVARAGNGSKFLPKGGTYKLKTPDGGVKRTGRSKDLERRKKEHKRDPQTKDLEFEVDKRTDSYDAQRGREQIVHDQHPEARVENGGLNKKNPIGDRNRNRKKYMDSGGKL</sequence>
<feature type="compositionally biased region" description="Basic and acidic residues" evidence="2">
    <location>
        <begin position="314"/>
        <end position="364"/>
    </location>
</feature>
<gene>
    <name evidence="4" type="ORF">G3M70_10130</name>
</gene>
<name>A0A7T0G0R6_9BACT</name>
<protein>
    <submittedName>
        <fullName evidence="4">RHS repeat-associated core domain-containing protein</fullName>
    </submittedName>
</protein>
<evidence type="ECO:0000313" key="4">
    <source>
        <dbReference type="EMBL" id="QPJ62208.1"/>
    </source>
</evidence>
<reference evidence="4 5" key="1">
    <citation type="submission" date="2020-02" db="EMBL/GenBank/DDBJ databases">
        <title>Genomic and physiological characterization of two novel Nitrospinaceae genera.</title>
        <authorList>
            <person name="Mueller A.J."/>
            <person name="Jung M.-Y."/>
            <person name="Strachan C.R."/>
            <person name="Herbold C.W."/>
            <person name="Kirkegaard R.H."/>
            <person name="Daims H."/>
        </authorList>
    </citation>
    <scope>NUCLEOTIDE SEQUENCE [LARGE SCALE GENOMIC DNA]</scope>
    <source>
        <strain evidence="4">EB</strain>
    </source>
</reference>
<feature type="domain" description="Teneurin-like YD-shell" evidence="3">
    <location>
        <begin position="9"/>
        <end position="209"/>
    </location>
</feature>
<dbReference type="InterPro" id="IPR022385">
    <property type="entry name" value="Rhs_assc_core"/>
</dbReference>
<organism evidence="4 5">
    <name type="scientific">Candidatus Nitronauta litoralis</name>
    <dbReference type="NCBI Taxonomy" id="2705533"/>
    <lineage>
        <taxon>Bacteria</taxon>
        <taxon>Pseudomonadati</taxon>
        <taxon>Nitrospinota/Tectimicrobiota group</taxon>
        <taxon>Nitrospinota</taxon>
        <taxon>Nitrospinia</taxon>
        <taxon>Nitrospinales</taxon>
        <taxon>Nitrospinaceae</taxon>
        <taxon>Candidatus Nitronauta</taxon>
    </lineage>
</organism>
<evidence type="ECO:0000256" key="1">
    <source>
        <dbReference type="ARBA" id="ARBA00022737"/>
    </source>
</evidence>
<dbReference type="EMBL" id="CP048685">
    <property type="protein sequence ID" value="QPJ62208.1"/>
    <property type="molecule type" value="Genomic_DNA"/>
</dbReference>
<accession>A0A7T0G0R6</accession>
<evidence type="ECO:0000313" key="5">
    <source>
        <dbReference type="Proteomes" id="UP000594688"/>
    </source>
</evidence>
<dbReference type="PANTHER" id="PTHR32305">
    <property type="match status" value="1"/>
</dbReference>
<dbReference type="AlphaFoldDB" id="A0A7T0G0R6"/>
<dbReference type="InterPro" id="IPR056823">
    <property type="entry name" value="TEN-like_YD-shell"/>
</dbReference>
<dbReference type="KEGG" id="nli:G3M70_10130"/>
<dbReference type="Gene3D" id="2.180.10.10">
    <property type="entry name" value="RHS repeat-associated core"/>
    <property type="match status" value="1"/>
</dbReference>
<dbReference type="InterPro" id="IPR006530">
    <property type="entry name" value="YD"/>
</dbReference>
<dbReference type="Pfam" id="PF25023">
    <property type="entry name" value="TEN_YD-shell"/>
    <property type="match status" value="1"/>
</dbReference>
<proteinExistence type="predicted"/>
<dbReference type="InterPro" id="IPR050708">
    <property type="entry name" value="T6SS_VgrG/RHS"/>
</dbReference>
<dbReference type="NCBIfam" id="TIGR03696">
    <property type="entry name" value="Rhs_assc_core"/>
    <property type="match status" value="1"/>
</dbReference>
<dbReference type="NCBIfam" id="TIGR01643">
    <property type="entry name" value="YD_repeat_2x"/>
    <property type="match status" value="1"/>
</dbReference>
<evidence type="ECO:0000256" key="2">
    <source>
        <dbReference type="SAM" id="MobiDB-lite"/>
    </source>
</evidence>
<dbReference type="Proteomes" id="UP000594688">
    <property type="component" value="Chromosome"/>
</dbReference>
<keyword evidence="1" id="KW-0677">Repeat</keyword>
<dbReference type="PANTHER" id="PTHR32305:SF15">
    <property type="entry name" value="PROTEIN RHSA-RELATED"/>
    <property type="match status" value="1"/>
</dbReference>
<evidence type="ECO:0000259" key="3">
    <source>
        <dbReference type="Pfam" id="PF25023"/>
    </source>
</evidence>